<feature type="compositionally biased region" description="Low complexity" evidence="1">
    <location>
        <begin position="212"/>
        <end position="226"/>
    </location>
</feature>
<feature type="region of interest" description="Disordered" evidence="1">
    <location>
        <begin position="211"/>
        <end position="235"/>
    </location>
</feature>
<evidence type="ECO:0008006" key="4">
    <source>
        <dbReference type="Google" id="ProtNLM"/>
    </source>
</evidence>
<dbReference type="Pfam" id="PF03564">
    <property type="entry name" value="DUF1759"/>
    <property type="match status" value="1"/>
</dbReference>
<dbReference type="PANTHER" id="PTHR22955">
    <property type="entry name" value="RETROTRANSPOSON"/>
    <property type="match status" value="1"/>
</dbReference>
<dbReference type="Gene3D" id="2.40.70.10">
    <property type="entry name" value="Acid Proteases"/>
    <property type="match status" value="1"/>
</dbReference>
<evidence type="ECO:0000313" key="2">
    <source>
        <dbReference type="EMBL" id="KAJ8982822.1"/>
    </source>
</evidence>
<name>A0ABQ9JZQ4_9CUCU</name>
<dbReference type="InterPro" id="IPR021109">
    <property type="entry name" value="Peptidase_aspartic_dom_sf"/>
</dbReference>
<dbReference type="CDD" id="cd00303">
    <property type="entry name" value="retropepsin_like"/>
    <property type="match status" value="1"/>
</dbReference>
<protein>
    <recommendedName>
        <fullName evidence="4">Peptidase aspartic putative domain-containing protein</fullName>
    </recommendedName>
</protein>
<gene>
    <name evidence="2" type="ORF">NQ317_010443</name>
</gene>
<sequence>MADLENLEALKRKRSTLKGQLTRFQTYLGKVDSSNPDFVQIEARLVKSEALLEEFNSTQFDIEVLDKETTQADHDNERDNFEQNYYSIISKAKAILALFNLSGLTKESYIKMRAMLDNVSKHLRALEVLGEPVAQWDTLLIYLVTSKLDPSTRRDWEEKNENDLTPKDRFSESKRLGLCVNCLRKNHSTKDCKAGTCRKCNKRHHTLLHILSENSSDSNSGSENQEIQANHSSSNDNSYTLLSTAIVQVFDKCGKLHDCRVLLDSGSMSSFITKRFCEKIQVSIKNANFTISGINQARITTSKMTDIKIQSKHNSFQTSVRCLVLPKITERLPCFSFSRESLDIPKNIALADDKFDSPSQVDILLGADVFWDLLMVGQIKLGKK</sequence>
<dbReference type="Proteomes" id="UP001162164">
    <property type="component" value="Unassembled WGS sequence"/>
</dbReference>
<organism evidence="2 3">
    <name type="scientific">Molorchus minor</name>
    <dbReference type="NCBI Taxonomy" id="1323400"/>
    <lineage>
        <taxon>Eukaryota</taxon>
        <taxon>Metazoa</taxon>
        <taxon>Ecdysozoa</taxon>
        <taxon>Arthropoda</taxon>
        <taxon>Hexapoda</taxon>
        <taxon>Insecta</taxon>
        <taxon>Pterygota</taxon>
        <taxon>Neoptera</taxon>
        <taxon>Endopterygota</taxon>
        <taxon>Coleoptera</taxon>
        <taxon>Polyphaga</taxon>
        <taxon>Cucujiformia</taxon>
        <taxon>Chrysomeloidea</taxon>
        <taxon>Cerambycidae</taxon>
        <taxon>Lamiinae</taxon>
        <taxon>Monochamini</taxon>
        <taxon>Molorchus</taxon>
    </lineage>
</organism>
<keyword evidence="3" id="KW-1185">Reference proteome</keyword>
<proteinExistence type="predicted"/>
<dbReference type="EMBL" id="JAPWTJ010000106">
    <property type="protein sequence ID" value="KAJ8982822.1"/>
    <property type="molecule type" value="Genomic_DNA"/>
</dbReference>
<accession>A0ABQ9JZQ4</accession>
<comment type="caution">
    <text evidence="2">The sequence shown here is derived from an EMBL/GenBank/DDBJ whole genome shotgun (WGS) entry which is preliminary data.</text>
</comment>
<reference evidence="2" key="1">
    <citation type="journal article" date="2023" name="Insect Mol. Biol.">
        <title>Genome sequencing provides insights into the evolution of gene families encoding plant cell wall-degrading enzymes in longhorned beetles.</title>
        <authorList>
            <person name="Shin N.R."/>
            <person name="Okamura Y."/>
            <person name="Kirsch R."/>
            <person name="Pauchet Y."/>
        </authorList>
    </citation>
    <scope>NUCLEOTIDE SEQUENCE</scope>
    <source>
        <strain evidence="2">MMC_N1</strain>
    </source>
</reference>
<evidence type="ECO:0000313" key="3">
    <source>
        <dbReference type="Proteomes" id="UP001162164"/>
    </source>
</evidence>
<evidence type="ECO:0000256" key="1">
    <source>
        <dbReference type="SAM" id="MobiDB-lite"/>
    </source>
</evidence>
<dbReference type="InterPro" id="IPR005312">
    <property type="entry name" value="DUF1759"/>
</dbReference>
<dbReference type="PANTHER" id="PTHR22955:SF77">
    <property type="entry name" value="ASPARTIC PUTATIVE DOMAIN-CONTAINING PROTEIN-RELATED"/>
    <property type="match status" value="1"/>
</dbReference>